<evidence type="ECO:0000313" key="3">
    <source>
        <dbReference type="Proteomes" id="UP000000768"/>
    </source>
</evidence>
<name>A0A1B6PU48_SORBI</name>
<dbReference type="EMBL" id="CM000764">
    <property type="protein sequence ID" value="KXG29195.1"/>
    <property type="molecule type" value="Genomic_DNA"/>
</dbReference>
<dbReference type="Gramene" id="KXG29195">
    <property type="protein sequence ID" value="KXG29195"/>
    <property type="gene ID" value="SORBI_3005G225300"/>
</dbReference>
<reference evidence="3" key="2">
    <citation type="journal article" date="2018" name="Plant J.">
        <title>The Sorghum bicolor reference genome: improved assembly, gene annotations, a transcriptome atlas, and signatures of genome organization.</title>
        <authorList>
            <person name="McCormick R.F."/>
            <person name="Truong S.K."/>
            <person name="Sreedasyam A."/>
            <person name="Jenkins J."/>
            <person name="Shu S."/>
            <person name="Sims D."/>
            <person name="Kennedy M."/>
            <person name="Amirebrahimi M."/>
            <person name="Weers B.D."/>
            <person name="McKinley B."/>
            <person name="Mattison A."/>
            <person name="Morishige D.T."/>
            <person name="Grimwood J."/>
            <person name="Schmutz J."/>
            <person name="Mullet J.E."/>
        </authorList>
    </citation>
    <scope>NUCLEOTIDE SEQUENCE [LARGE SCALE GENOMIC DNA]</scope>
    <source>
        <strain evidence="3">cv. BTx623</strain>
    </source>
</reference>
<dbReference type="InParanoid" id="A0A1B6PU48"/>
<sequence>MAELAAGSTTQYPIINHVDFSGLHNPTTTPRPHPPTPEHIGISPPHLARVRPQPTEHIGAGAPPSHPPNRHRGRNATPLGVALPRPGTSPCCSSGSSTFPARRQLLHLPGGVGGRPSASPP</sequence>
<protein>
    <submittedName>
        <fullName evidence="2">Uncharacterized protein</fullName>
    </submittedName>
</protein>
<reference evidence="2 3" key="1">
    <citation type="journal article" date="2009" name="Nature">
        <title>The Sorghum bicolor genome and the diversification of grasses.</title>
        <authorList>
            <person name="Paterson A.H."/>
            <person name="Bowers J.E."/>
            <person name="Bruggmann R."/>
            <person name="Dubchak I."/>
            <person name="Grimwood J."/>
            <person name="Gundlach H."/>
            <person name="Haberer G."/>
            <person name="Hellsten U."/>
            <person name="Mitros T."/>
            <person name="Poliakov A."/>
            <person name="Schmutz J."/>
            <person name="Spannagl M."/>
            <person name="Tang H."/>
            <person name="Wang X."/>
            <person name="Wicker T."/>
            <person name="Bharti A.K."/>
            <person name="Chapman J."/>
            <person name="Feltus F.A."/>
            <person name="Gowik U."/>
            <person name="Grigoriev I.V."/>
            <person name="Lyons E."/>
            <person name="Maher C.A."/>
            <person name="Martis M."/>
            <person name="Narechania A."/>
            <person name="Otillar R.P."/>
            <person name="Penning B.W."/>
            <person name="Salamov A.A."/>
            <person name="Wang Y."/>
            <person name="Zhang L."/>
            <person name="Carpita N.C."/>
            <person name="Freeling M."/>
            <person name="Gingle A.R."/>
            <person name="Hash C.T."/>
            <person name="Keller B."/>
            <person name="Klein P."/>
            <person name="Kresovich S."/>
            <person name="McCann M.C."/>
            <person name="Ming R."/>
            <person name="Peterson D.G."/>
            <person name="Mehboob-ur-Rahman"/>
            <person name="Ware D."/>
            <person name="Westhoff P."/>
            <person name="Mayer K.F."/>
            <person name="Messing J."/>
            <person name="Rokhsar D.S."/>
        </authorList>
    </citation>
    <scope>NUCLEOTIDE SEQUENCE [LARGE SCALE GENOMIC DNA]</scope>
    <source>
        <strain evidence="3">cv. BTx623</strain>
    </source>
</reference>
<feature type="region of interest" description="Disordered" evidence="1">
    <location>
        <begin position="1"/>
        <end position="99"/>
    </location>
</feature>
<gene>
    <name evidence="2" type="ORF">SORBI_3005G225300</name>
</gene>
<accession>A0A1B6PU48</accession>
<proteinExistence type="predicted"/>
<dbReference type="Proteomes" id="UP000000768">
    <property type="component" value="Chromosome 5"/>
</dbReference>
<dbReference type="AlphaFoldDB" id="A0A1B6PU48"/>
<evidence type="ECO:0000313" key="2">
    <source>
        <dbReference type="EMBL" id="KXG29195.1"/>
    </source>
</evidence>
<organism evidence="2 3">
    <name type="scientific">Sorghum bicolor</name>
    <name type="common">Sorghum</name>
    <name type="synonym">Sorghum vulgare</name>
    <dbReference type="NCBI Taxonomy" id="4558"/>
    <lineage>
        <taxon>Eukaryota</taxon>
        <taxon>Viridiplantae</taxon>
        <taxon>Streptophyta</taxon>
        <taxon>Embryophyta</taxon>
        <taxon>Tracheophyta</taxon>
        <taxon>Spermatophyta</taxon>
        <taxon>Magnoliopsida</taxon>
        <taxon>Liliopsida</taxon>
        <taxon>Poales</taxon>
        <taxon>Poaceae</taxon>
        <taxon>PACMAD clade</taxon>
        <taxon>Panicoideae</taxon>
        <taxon>Andropogonodae</taxon>
        <taxon>Andropogoneae</taxon>
        <taxon>Sorghinae</taxon>
        <taxon>Sorghum</taxon>
    </lineage>
</organism>
<keyword evidence="3" id="KW-1185">Reference proteome</keyword>
<evidence type="ECO:0000256" key="1">
    <source>
        <dbReference type="SAM" id="MobiDB-lite"/>
    </source>
</evidence>
<feature type="compositionally biased region" description="Low complexity" evidence="1">
    <location>
        <begin position="86"/>
        <end position="98"/>
    </location>
</feature>